<dbReference type="SMART" id="SM00487">
    <property type="entry name" value="DEXDc"/>
    <property type="match status" value="1"/>
</dbReference>
<dbReference type="SMART" id="SM00490">
    <property type="entry name" value="HELICc"/>
    <property type="match status" value="1"/>
</dbReference>
<dbReference type="CDD" id="cd18787">
    <property type="entry name" value="SF2_C_DEAD"/>
    <property type="match status" value="1"/>
</dbReference>
<dbReference type="InterPro" id="IPR044742">
    <property type="entry name" value="DEAD/DEAH_RhlB"/>
</dbReference>
<dbReference type="EMBL" id="OMOR01000001">
    <property type="protein sequence ID" value="SPH19817.1"/>
    <property type="molecule type" value="Genomic_DNA"/>
</dbReference>
<feature type="domain" description="Helicase ATP-binding" evidence="8">
    <location>
        <begin position="55"/>
        <end position="231"/>
    </location>
</feature>
<keyword evidence="2 6" id="KW-0378">Hydrolase</keyword>
<protein>
    <submittedName>
        <fullName evidence="10">DEAD-box ATP-dependent RNA helicase CshA</fullName>
        <ecNumber evidence="10">3.6.4.13</ecNumber>
    </submittedName>
</protein>
<dbReference type="PANTHER" id="PTHR47959">
    <property type="entry name" value="ATP-DEPENDENT RNA HELICASE RHLE-RELATED"/>
    <property type="match status" value="1"/>
</dbReference>
<evidence type="ECO:0000313" key="11">
    <source>
        <dbReference type="Proteomes" id="UP000244880"/>
    </source>
</evidence>
<dbReference type="PROSITE" id="PS00039">
    <property type="entry name" value="DEAD_ATP_HELICASE"/>
    <property type="match status" value="1"/>
</dbReference>
<keyword evidence="11" id="KW-1185">Reference proteome</keyword>
<dbReference type="PROSITE" id="PS51194">
    <property type="entry name" value="HELICASE_CTER"/>
    <property type="match status" value="1"/>
</dbReference>
<feature type="compositionally biased region" description="Basic and acidic residues" evidence="7">
    <location>
        <begin position="568"/>
        <end position="617"/>
    </location>
</feature>
<reference evidence="10 11" key="1">
    <citation type="submission" date="2018-03" db="EMBL/GenBank/DDBJ databases">
        <authorList>
            <person name="Keele B.F."/>
        </authorList>
    </citation>
    <scope>NUCLEOTIDE SEQUENCE [LARGE SCALE GENOMIC DNA]</scope>
    <source>
        <strain evidence="10 11">CECT 8599</strain>
    </source>
</reference>
<dbReference type="Gene3D" id="3.30.70.330">
    <property type="match status" value="1"/>
</dbReference>
<dbReference type="GO" id="GO:0016787">
    <property type="term" value="F:hydrolase activity"/>
    <property type="evidence" value="ECO:0007669"/>
    <property type="project" value="UniProtKB-KW"/>
</dbReference>
<feature type="domain" description="Helicase C-terminal" evidence="9">
    <location>
        <begin position="261"/>
        <end position="410"/>
    </location>
</feature>
<evidence type="ECO:0000256" key="4">
    <source>
        <dbReference type="ARBA" id="ARBA00022840"/>
    </source>
</evidence>
<evidence type="ECO:0000259" key="8">
    <source>
        <dbReference type="PROSITE" id="PS51192"/>
    </source>
</evidence>
<keyword evidence="1 6" id="KW-0547">Nucleotide-binding</keyword>
<feature type="region of interest" description="Disordered" evidence="7">
    <location>
        <begin position="458"/>
        <end position="478"/>
    </location>
</feature>
<sequence>MVTIGKPIDPIQGRIKRLFARFDPIRKPVPLKQALADALQQRGYETLTPVQEAVTEDHLEGADLLVSAQTGSGKTVGFGLALGNTLLGEDESFDRAGPPLALIIAPTRELAMQVKRELAWLYEKAGVIMASCVGGMDMRDERRSLARGAHIVVATPGRLRDHIMKNVIDLSAIRAVVLDEADEMLDLGFREDLEFILGECPEDRRTLMFSATVPKAIANLAKSYQRDSVRVTTVAEAKQHTDIEYHAMNVANHDGENAIINILRFYEAPNAIVFCNTRAMVNRVTTRLSNRGFSVVALSGELSQAERTHALQAMRDGRARVCVATDVAARGIDLPGLDLVVHAELPNNHETMLHRSGRTGRAGRKGVSALIVTGKVRRKAERILHMAKVSAEWGNAPSADAVREKDQARLLDDPMWSNPVEDNEAEMVAKLMEHFSPEQLSAAFMRLYAQRVSAPEELSAAGDNKAPKARAPFGPSKWFSVSSGRNQGAEVRRLLPILCNAGDITKDDIGAIRIQNDETFVEIQESSVAGFKAALGADMKVEGGLTVSELANAPAAAKSPRPPFKGKPKGDGAGRNFDKSKPQRDYKPREDKPRESYKPRDEKPRESYKPREDDKPRTSSAPIDYNDAPAPKPRKPKPSAAKPTGTAAHPASKRFTKPKSTMDRAREDGAVSERKPRGDKFAKPGAKPKGKFEGKPKGAKPGGKPSGGKNLAPKVGKPNSKKNKARRAAAEGGGKPPRR</sequence>
<dbReference type="Pfam" id="PF00270">
    <property type="entry name" value="DEAD"/>
    <property type="match status" value="1"/>
</dbReference>
<dbReference type="InterPro" id="IPR012677">
    <property type="entry name" value="Nucleotide-bd_a/b_plait_sf"/>
</dbReference>
<dbReference type="Pfam" id="PF03880">
    <property type="entry name" value="DbpA"/>
    <property type="match status" value="1"/>
</dbReference>
<comment type="similarity">
    <text evidence="5 6">Belongs to the DEAD box helicase family.</text>
</comment>
<keyword evidence="4 6" id="KW-0067">ATP-binding</keyword>
<dbReference type="Proteomes" id="UP000244880">
    <property type="component" value="Unassembled WGS sequence"/>
</dbReference>
<keyword evidence="3 6" id="KW-0347">Helicase</keyword>
<dbReference type="InterPro" id="IPR011545">
    <property type="entry name" value="DEAD/DEAH_box_helicase_dom"/>
</dbReference>
<dbReference type="AlphaFoldDB" id="A0A2R8B9T9"/>
<dbReference type="GO" id="GO:0005829">
    <property type="term" value="C:cytosol"/>
    <property type="evidence" value="ECO:0007669"/>
    <property type="project" value="TreeGrafter"/>
</dbReference>
<dbReference type="Pfam" id="PF00271">
    <property type="entry name" value="Helicase_C"/>
    <property type="match status" value="1"/>
</dbReference>
<evidence type="ECO:0000256" key="3">
    <source>
        <dbReference type="ARBA" id="ARBA00022806"/>
    </source>
</evidence>
<name>A0A2R8B9T9_9RHOB</name>
<evidence type="ECO:0000256" key="2">
    <source>
        <dbReference type="ARBA" id="ARBA00022801"/>
    </source>
</evidence>
<dbReference type="InterPro" id="IPR001650">
    <property type="entry name" value="Helicase_C-like"/>
</dbReference>
<feature type="region of interest" description="Disordered" evidence="7">
    <location>
        <begin position="552"/>
        <end position="739"/>
    </location>
</feature>
<proteinExistence type="inferred from homology"/>
<dbReference type="SUPFAM" id="SSF52540">
    <property type="entry name" value="P-loop containing nucleoside triphosphate hydrolases"/>
    <property type="match status" value="1"/>
</dbReference>
<evidence type="ECO:0000256" key="6">
    <source>
        <dbReference type="RuleBase" id="RU000492"/>
    </source>
</evidence>
<feature type="compositionally biased region" description="Basic and acidic residues" evidence="7">
    <location>
        <begin position="660"/>
        <end position="682"/>
    </location>
</feature>
<evidence type="ECO:0000313" key="10">
    <source>
        <dbReference type="EMBL" id="SPH19817.1"/>
    </source>
</evidence>
<dbReference type="GO" id="GO:0003676">
    <property type="term" value="F:nucleic acid binding"/>
    <property type="evidence" value="ECO:0007669"/>
    <property type="project" value="InterPro"/>
</dbReference>
<evidence type="ECO:0000259" key="9">
    <source>
        <dbReference type="PROSITE" id="PS51194"/>
    </source>
</evidence>
<dbReference type="CDD" id="cd12252">
    <property type="entry name" value="RRM_DbpA"/>
    <property type="match status" value="1"/>
</dbReference>
<dbReference type="PROSITE" id="PS51192">
    <property type="entry name" value="HELICASE_ATP_BIND_1"/>
    <property type="match status" value="1"/>
</dbReference>
<dbReference type="InterPro" id="IPR027417">
    <property type="entry name" value="P-loop_NTPase"/>
</dbReference>
<organism evidence="10 11">
    <name type="scientific">Ascidiaceihabitans donghaensis</name>
    <dbReference type="NCBI Taxonomy" id="1510460"/>
    <lineage>
        <taxon>Bacteria</taxon>
        <taxon>Pseudomonadati</taxon>
        <taxon>Pseudomonadota</taxon>
        <taxon>Alphaproteobacteria</taxon>
        <taxon>Rhodobacterales</taxon>
        <taxon>Paracoccaceae</taxon>
        <taxon>Ascidiaceihabitans</taxon>
    </lineage>
</organism>
<dbReference type="CDD" id="cd00268">
    <property type="entry name" value="DEADc"/>
    <property type="match status" value="1"/>
</dbReference>
<evidence type="ECO:0000256" key="1">
    <source>
        <dbReference type="ARBA" id="ARBA00022741"/>
    </source>
</evidence>
<dbReference type="InterPro" id="IPR050079">
    <property type="entry name" value="DEAD_box_RNA_helicase"/>
</dbReference>
<dbReference type="GO" id="GO:0005524">
    <property type="term" value="F:ATP binding"/>
    <property type="evidence" value="ECO:0007669"/>
    <property type="project" value="UniProtKB-KW"/>
</dbReference>
<dbReference type="InterPro" id="IPR000629">
    <property type="entry name" value="RNA-helicase_DEAD-box_CS"/>
</dbReference>
<dbReference type="InterPro" id="IPR014001">
    <property type="entry name" value="Helicase_ATP-bd"/>
</dbReference>
<dbReference type="EC" id="3.6.4.13" evidence="10"/>
<gene>
    <name evidence="10" type="primary">cshA</name>
    <name evidence="10" type="ORF">ASD8599_00558</name>
</gene>
<dbReference type="Gene3D" id="3.40.50.300">
    <property type="entry name" value="P-loop containing nucleotide triphosphate hydrolases"/>
    <property type="match status" value="2"/>
</dbReference>
<evidence type="ECO:0000256" key="7">
    <source>
        <dbReference type="SAM" id="MobiDB-lite"/>
    </source>
</evidence>
<dbReference type="InterPro" id="IPR005580">
    <property type="entry name" value="DbpA/CsdA_RNA-bd_dom"/>
</dbReference>
<dbReference type="GO" id="GO:0003724">
    <property type="term" value="F:RNA helicase activity"/>
    <property type="evidence" value="ECO:0007669"/>
    <property type="project" value="UniProtKB-EC"/>
</dbReference>
<accession>A0A2R8B9T9</accession>
<evidence type="ECO:0000256" key="5">
    <source>
        <dbReference type="ARBA" id="ARBA00038437"/>
    </source>
</evidence>
<dbReference type="PANTHER" id="PTHR47959:SF1">
    <property type="entry name" value="ATP-DEPENDENT RNA HELICASE DBPA"/>
    <property type="match status" value="1"/>
</dbReference>